<evidence type="ECO:0000256" key="1">
    <source>
        <dbReference type="SAM" id="SignalP"/>
    </source>
</evidence>
<gene>
    <name evidence="2" type="ORF">ATB98_10130</name>
</gene>
<evidence type="ECO:0000313" key="2">
    <source>
        <dbReference type="EMBL" id="OAP50537.1"/>
    </source>
</evidence>
<keyword evidence="1" id="KW-0732">Signal</keyword>
<sequence>MKTTITAGILATSFAAAAPPAHADWFARLNSGNKLVLTGVATDENGILSAITLTCDSSRLKAEIPTLQNASKDELSTYKYARLTIVPELAVEIDVFIKAPSAKG</sequence>
<dbReference type="RefSeq" id="WP_066867509.1">
    <property type="nucleotide sequence ID" value="NZ_LNQB01000018.1"/>
</dbReference>
<protein>
    <recommendedName>
        <fullName evidence="4">Lipid/polyisoprenoid-binding YceI-like domain-containing protein</fullName>
    </recommendedName>
</protein>
<feature type="signal peptide" evidence="1">
    <location>
        <begin position="1"/>
        <end position="23"/>
    </location>
</feature>
<keyword evidence="3" id="KW-1185">Reference proteome</keyword>
<evidence type="ECO:0008006" key="4">
    <source>
        <dbReference type="Google" id="ProtNLM"/>
    </source>
</evidence>
<comment type="caution">
    <text evidence="2">The sequence shown here is derived from an EMBL/GenBank/DDBJ whole genome shotgun (WGS) entry which is preliminary data.</text>
</comment>
<name>A0A178YT36_SINSA</name>
<dbReference type="AlphaFoldDB" id="A0A178YT36"/>
<proteinExistence type="predicted"/>
<reference evidence="2 3" key="1">
    <citation type="submission" date="2015-11" db="EMBL/GenBank/DDBJ databases">
        <title>Ensifer anhuiense sp. nov., an effective nitrogen fixation bacterium with Glycine soja.</title>
        <authorList>
            <person name="Yan H."/>
            <person name="Chen W."/>
        </authorList>
    </citation>
    <scope>NUCLEOTIDE SEQUENCE [LARGE SCALE GENOMIC DNA]</scope>
    <source>
        <strain evidence="2 3">LMG 7837</strain>
    </source>
</reference>
<dbReference type="EMBL" id="LNQB01000018">
    <property type="protein sequence ID" value="OAP50537.1"/>
    <property type="molecule type" value="Genomic_DNA"/>
</dbReference>
<feature type="chain" id="PRO_5008098250" description="Lipid/polyisoprenoid-binding YceI-like domain-containing protein" evidence="1">
    <location>
        <begin position="24"/>
        <end position="104"/>
    </location>
</feature>
<evidence type="ECO:0000313" key="3">
    <source>
        <dbReference type="Proteomes" id="UP000078507"/>
    </source>
</evidence>
<dbReference type="Proteomes" id="UP000078507">
    <property type="component" value="Unassembled WGS sequence"/>
</dbReference>
<dbReference type="STRING" id="36856.ATB98_10130"/>
<accession>A0A178YT36</accession>
<organism evidence="2 3">
    <name type="scientific">Sinorhizobium saheli</name>
    <dbReference type="NCBI Taxonomy" id="36856"/>
    <lineage>
        <taxon>Bacteria</taxon>
        <taxon>Pseudomonadati</taxon>
        <taxon>Pseudomonadota</taxon>
        <taxon>Alphaproteobacteria</taxon>
        <taxon>Hyphomicrobiales</taxon>
        <taxon>Rhizobiaceae</taxon>
        <taxon>Sinorhizobium/Ensifer group</taxon>
        <taxon>Sinorhizobium</taxon>
    </lineage>
</organism>